<dbReference type="AlphaFoldDB" id="A0A255XP70"/>
<organism evidence="3 4">
    <name type="scientific">Elstera cyanobacteriorum</name>
    <dbReference type="NCBI Taxonomy" id="2022747"/>
    <lineage>
        <taxon>Bacteria</taxon>
        <taxon>Pseudomonadati</taxon>
        <taxon>Pseudomonadota</taxon>
        <taxon>Alphaproteobacteria</taxon>
        <taxon>Rhodospirillales</taxon>
        <taxon>Rhodospirillaceae</taxon>
        <taxon>Elstera</taxon>
    </lineage>
</organism>
<evidence type="ECO:0000313" key="3">
    <source>
        <dbReference type="EMBL" id="OYQ18783.1"/>
    </source>
</evidence>
<keyword evidence="4" id="KW-1185">Reference proteome</keyword>
<dbReference type="OrthoDB" id="5147801at2"/>
<dbReference type="PANTHER" id="PTHR45947">
    <property type="entry name" value="SULFOQUINOVOSYL TRANSFERASE SQD2"/>
    <property type="match status" value="1"/>
</dbReference>
<gene>
    <name evidence="3" type="ORF">CHR90_11040</name>
</gene>
<dbReference type="InterPro" id="IPR050194">
    <property type="entry name" value="Glycosyltransferase_grp1"/>
</dbReference>
<dbReference type="Proteomes" id="UP000216361">
    <property type="component" value="Unassembled WGS sequence"/>
</dbReference>
<comment type="caution">
    <text evidence="3">The sequence shown here is derived from an EMBL/GenBank/DDBJ whole genome shotgun (WGS) entry which is preliminary data.</text>
</comment>
<sequence length="396" mass="43500">MSTPPFPSADLPASRPAVILQVLPALKTGGVERTAVDIAVATQQAGCRALVASAGGPMVHEMERSGAKHITLPLDTKNPWRLWRNAARLAEIIEREGVDIVHARSRAPAWSAYWAARRTGRPFLTTFAGIYNFKTRLKRAYNAIMQKGELVIANSQYTADHVHHTYHTPLNRIRTIPRGVDLALFDPARMRPDRLVALAQSLRIEDGLPVVMMPGRVTRWKGHRVLVEAIARMERRDFQCLFIGSDEGREEYRSEIEALIRERDLGGIIRFAGQVKDMSAAYMLADLVISASTDPEAFGRVVAEAQAMGRPVIATDHGGARETVLAGESGWLVAPGDAEALAAALTEALALPTAVRTAMGARGQEHIRANFSKDRMCADTLQVYNELLERFPVAQS</sequence>
<evidence type="ECO:0000313" key="4">
    <source>
        <dbReference type="Proteomes" id="UP000216361"/>
    </source>
</evidence>
<keyword evidence="3" id="KW-0808">Transferase</keyword>
<accession>A0A255XP70</accession>
<dbReference type="EMBL" id="NOXS01000032">
    <property type="protein sequence ID" value="OYQ18783.1"/>
    <property type="molecule type" value="Genomic_DNA"/>
</dbReference>
<dbReference type="InterPro" id="IPR028098">
    <property type="entry name" value="Glyco_trans_4-like_N"/>
</dbReference>
<protein>
    <submittedName>
        <fullName evidence="3">Glycosyl transferase</fullName>
    </submittedName>
</protein>
<dbReference type="GO" id="GO:0016758">
    <property type="term" value="F:hexosyltransferase activity"/>
    <property type="evidence" value="ECO:0007669"/>
    <property type="project" value="TreeGrafter"/>
</dbReference>
<dbReference type="CDD" id="cd03819">
    <property type="entry name" value="GT4_WavL-like"/>
    <property type="match status" value="1"/>
</dbReference>
<dbReference type="Gene3D" id="3.40.50.2000">
    <property type="entry name" value="Glycogen Phosphorylase B"/>
    <property type="match status" value="2"/>
</dbReference>
<dbReference type="Pfam" id="PF00534">
    <property type="entry name" value="Glycos_transf_1"/>
    <property type="match status" value="1"/>
</dbReference>
<feature type="domain" description="Glycosyl transferase family 1" evidence="1">
    <location>
        <begin position="200"/>
        <end position="365"/>
    </location>
</feature>
<name>A0A255XP70_9PROT</name>
<reference evidence="3 4" key="1">
    <citation type="submission" date="2017-07" db="EMBL/GenBank/DDBJ databases">
        <title>Elstera cyanobacteriorum sp. nov., a novel bacterium isolated from cyanobacterial aggregates in a eutrophic lake.</title>
        <authorList>
            <person name="Cai H."/>
        </authorList>
    </citation>
    <scope>NUCLEOTIDE SEQUENCE [LARGE SCALE GENOMIC DNA]</scope>
    <source>
        <strain evidence="3 4">TH019</strain>
    </source>
</reference>
<evidence type="ECO:0000259" key="1">
    <source>
        <dbReference type="Pfam" id="PF00534"/>
    </source>
</evidence>
<dbReference type="RefSeq" id="WP_094409047.1">
    <property type="nucleotide sequence ID" value="NZ_BMJZ01000001.1"/>
</dbReference>
<evidence type="ECO:0000259" key="2">
    <source>
        <dbReference type="Pfam" id="PF13439"/>
    </source>
</evidence>
<dbReference type="Pfam" id="PF13439">
    <property type="entry name" value="Glyco_transf_4"/>
    <property type="match status" value="1"/>
</dbReference>
<dbReference type="PANTHER" id="PTHR45947:SF3">
    <property type="entry name" value="SULFOQUINOVOSYL TRANSFERASE SQD2"/>
    <property type="match status" value="1"/>
</dbReference>
<proteinExistence type="predicted"/>
<dbReference type="SUPFAM" id="SSF53756">
    <property type="entry name" value="UDP-Glycosyltransferase/glycogen phosphorylase"/>
    <property type="match status" value="1"/>
</dbReference>
<dbReference type="InterPro" id="IPR001296">
    <property type="entry name" value="Glyco_trans_1"/>
</dbReference>
<feature type="domain" description="Glycosyltransferase subfamily 4-like N-terminal" evidence="2">
    <location>
        <begin position="29"/>
        <end position="183"/>
    </location>
</feature>